<reference evidence="3 4" key="1">
    <citation type="submission" date="2015-07" db="EMBL/GenBank/DDBJ databases">
        <title>Emmonsia species relationships and genome sequence.</title>
        <authorList>
            <person name="Cuomo C.A."/>
            <person name="Schwartz I.S."/>
            <person name="Kenyon C."/>
            <person name="de Hoog G.S."/>
            <person name="Govender N.P."/>
            <person name="Botha A."/>
            <person name="Moreno L."/>
            <person name="de Vries M."/>
            <person name="Munoz J.F."/>
            <person name="Stielow J.B."/>
        </authorList>
    </citation>
    <scope>NUCLEOTIDE SEQUENCE [LARGE SCALE GENOMIC DNA]</scope>
    <source>
        <strain evidence="3 4">CBS 136260</strain>
    </source>
</reference>
<dbReference type="OrthoDB" id="2417614at2759"/>
<feature type="region of interest" description="Disordered" evidence="1">
    <location>
        <begin position="36"/>
        <end position="59"/>
    </location>
</feature>
<dbReference type="PANTHER" id="PTHR28094">
    <property type="entry name" value="MEIOTICALLY UP-REGULATED GENE 113 PROTEIN"/>
    <property type="match status" value="1"/>
</dbReference>
<organism evidence="3 4">
    <name type="scientific">Emergomyces africanus</name>
    <dbReference type="NCBI Taxonomy" id="1955775"/>
    <lineage>
        <taxon>Eukaryota</taxon>
        <taxon>Fungi</taxon>
        <taxon>Dikarya</taxon>
        <taxon>Ascomycota</taxon>
        <taxon>Pezizomycotina</taxon>
        <taxon>Eurotiomycetes</taxon>
        <taxon>Eurotiomycetidae</taxon>
        <taxon>Onygenales</taxon>
        <taxon>Ajellomycetaceae</taxon>
        <taxon>Emergomyces</taxon>
    </lineage>
</organism>
<evidence type="ECO:0000256" key="1">
    <source>
        <dbReference type="SAM" id="MobiDB-lite"/>
    </source>
</evidence>
<feature type="region of interest" description="Disordered" evidence="1">
    <location>
        <begin position="196"/>
        <end position="290"/>
    </location>
</feature>
<dbReference type="STRING" id="1658172.A0A1B7NL27"/>
<name>A0A1B7NL27_9EURO</name>
<dbReference type="InterPro" id="IPR053006">
    <property type="entry name" value="Meiosis_regulatory"/>
</dbReference>
<feature type="compositionally biased region" description="Low complexity" evidence="1">
    <location>
        <begin position="38"/>
        <end position="57"/>
    </location>
</feature>
<gene>
    <name evidence="3" type="ORF">ACJ72_08306</name>
</gene>
<feature type="region of interest" description="Disordered" evidence="1">
    <location>
        <begin position="142"/>
        <end position="164"/>
    </location>
</feature>
<feature type="compositionally biased region" description="Low complexity" evidence="1">
    <location>
        <begin position="256"/>
        <end position="269"/>
    </location>
</feature>
<dbReference type="InterPro" id="IPR018306">
    <property type="entry name" value="Phage_T5_Orf172_DNA-bd"/>
</dbReference>
<dbReference type="EMBL" id="LGUA01002615">
    <property type="protein sequence ID" value="OAX77396.1"/>
    <property type="molecule type" value="Genomic_DNA"/>
</dbReference>
<feature type="domain" description="Bacteriophage T5 Orf172 DNA-binding" evidence="2">
    <location>
        <begin position="386"/>
        <end position="495"/>
    </location>
</feature>
<feature type="region of interest" description="Disordered" evidence="1">
    <location>
        <begin position="1"/>
        <end position="24"/>
    </location>
</feature>
<dbReference type="PANTHER" id="PTHR28094:SF2">
    <property type="entry name" value="BACTERIOPHAGE T5 ORF172 DNA-BINDING DOMAIN-CONTAINING PROTEIN"/>
    <property type="match status" value="1"/>
</dbReference>
<protein>
    <recommendedName>
        <fullName evidence="2">Bacteriophage T5 Orf172 DNA-binding domain-containing protein</fullName>
    </recommendedName>
</protein>
<feature type="region of interest" description="Disordered" evidence="1">
    <location>
        <begin position="337"/>
        <end position="382"/>
    </location>
</feature>
<comment type="caution">
    <text evidence="3">The sequence shown here is derived from an EMBL/GenBank/DDBJ whole genome shotgun (WGS) entry which is preliminary data.</text>
</comment>
<proteinExistence type="predicted"/>
<evidence type="ECO:0000313" key="4">
    <source>
        <dbReference type="Proteomes" id="UP000091918"/>
    </source>
</evidence>
<dbReference type="SMART" id="SM00974">
    <property type="entry name" value="T5orf172"/>
    <property type="match status" value="1"/>
</dbReference>
<dbReference type="AlphaFoldDB" id="A0A1B7NL27"/>
<dbReference type="Pfam" id="PF10544">
    <property type="entry name" value="T5orf172"/>
    <property type="match status" value="1"/>
</dbReference>
<keyword evidence="4" id="KW-1185">Reference proteome</keyword>
<feature type="compositionally biased region" description="Polar residues" evidence="1">
    <location>
        <begin position="279"/>
        <end position="290"/>
    </location>
</feature>
<feature type="compositionally biased region" description="Basic and acidic residues" evidence="1">
    <location>
        <begin position="353"/>
        <end position="369"/>
    </location>
</feature>
<evidence type="ECO:0000313" key="3">
    <source>
        <dbReference type="EMBL" id="OAX77396.1"/>
    </source>
</evidence>
<sequence length="507" mass="56958">MSLPQNTPEFRLARTDSKNPETTCWGLRVDGRKCRRTVVSAKSSPSPSPSKGVNSGNGEIGDTSSVLLCWQHKTQAVLNTTPSRKPAQPASQPEFRSSIETLVERVGLLDVNDRERPASAGNAFKGPFARWEEEEWLYSELRPGGHTPQRHGTRRHSINTPGRHVFETENDLLSSPESSSSKYRFGSDVASSISGRLHRRTISNNPPKPSHLSSRLPVVQPVFQSADTTPRRSPRLYRESDVDGSSQLRVPQPSTPVSRPQSSPLSQSPARERLHRPSLQGSPASTQSHTDSLLSWIPNTLSPMTTSALLKKLSEPISNSEKPGYIYLCCVTPQMQTASPPPAHLAQAPRPTSTDKRESRRQRTSDTRRSAGATPNKVSDSQLNDATNMIILKIGRTENVYCRMNKWKRDCARNLTLMRYYPHVSSSSSVDQGVQVPPYKVPHAHRVEELVLLELEDRKVKLEKCWCCGKRHQEWFEISAEREQLRTVDECVRRWVRWSEVTLLAEL</sequence>
<evidence type="ECO:0000259" key="2">
    <source>
        <dbReference type="SMART" id="SM00974"/>
    </source>
</evidence>
<feature type="compositionally biased region" description="Basic residues" evidence="1">
    <location>
        <begin position="148"/>
        <end position="157"/>
    </location>
</feature>
<accession>A0A1B7NL27</accession>
<dbReference type="Proteomes" id="UP000091918">
    <property type="component" value="Unassembled WGS sequence"/>
</dbReference>